<keyword evidence="1" id="KW-0472">Membrane</keyword>
<feature type="transmembrane region" description="Helical" evidence="1">
    <location>
        <begin position="12"/>
        <end position="30"/>
    </location>
</feature>
<name>A0A2P2Q3H7_RHIMU</name>
<keyword evidence="1" id="KW-0812">Transmembrane</keyword>
<feature type="transmembrane region" description="Helical" evidence="1">
    <location>
        <begin position="36"/>
        <end position="66"/>
    </location>
</feature>
<accession>A0A2P2Q3H7</accession>
<evidence type="ECO:0000256" key="1">
    <source>
        <dbReference type="SAM" id="Phobius"/>
    </source>
</evidence>
<keyword evidence="1" id="KW-1133">Transmembrane helix</keyword>
<evidence type="ECO:0000313" key="2">
    <source>
        <dbReference type="EMBL" id="MBX61557.1"/>
    </source>
</evidence>
<proteinExistence type="predicted"/>
<dbReference type="EMBL" id="GGEC01081073">
    <property type="protein sequence ID" value="MBX61557.1"/>
    <property type="molecule type" value="Transcribed_RNA"/>
</dbReference>
<dbReference type="AlphaFoldDB" id="A0A2P2Q3H7"/>
<protein>
    <submittedName>
        <fullName evidence="2">Uncharacterized protein</fullName>
    </submittedName>
</protein>
<organism evidence="2">
    <name type="scientific">Rhizophora mucronata</name>
    <name type="common">Asiatic mangrove</name>
    <dbReference type="NCBI Taxonomy" id="61149"/>
    <lineage>
        <taxon>Eukaryota</taxon>
        <taxon>Viridiplantae</taxon>
        <taxon>Streptophyta</taxon>
        <taxon>Embryophyta</taxon>
        <taxon>Tracheophyta</taxon>
        <taxon>Spermatophyta</taxon>
        <taxon>Magnoliopsida</taxon>
        <taxon>eudicotyledons</taxon>
        <taxon>Gunneridae</taxon>
        <taxon>Pentapetalae</taxon>
        <taxon>rosids</taxon>
        <taxon>fabids</taxon>
        <taxon>Malpighiales</taxon>
        <taxon>Rhizophoraceae</taxon>
        <taxon>Rhizophora</taxon>
    </lineage>
</organism>
<reference evidence="2" key="1">
    <citation type="submission" date="2018-02" db="EMBL/GenBank/DDBJ databases">
        <title>Rhizophora mucronata_Transcriptome.</title>
        <authorList>
            <person name="Meera S.P."/>
            <person name="Sreeshan A."/>
            <person name="Augustine A."/>
        </authorList>
    </citation>
    <scope>NUCLEOTIDE SEQUENCE</scope>
    <source>
        <tissue evidence="2">Leaf</tissue>
    </source>
</reference>
<sequence>MRVLFSCYSYIRYFSVVINTVACMLIPHWSNTHHPFPFVGVLSLVVGLQILKVAQCIAAFIILLYAV</sequence>